<feature type="domain" description="HTH myb-type" evidence="5">
    <location>
        <begin position="733"/>
        <end position="772"/>
    </location>
</feature>
<reference evidence="6" key="1">
    <citation type="submission" date="2021-12" db="EMBL/GenBank/DDBJ databases">
        <title>Prjna785345.</title>
        <authorList>
            <person name="Rujirawat T."/>
            <person name="Krajaejun T."/>
        </authorList>
    </citation>
    <scope>NUCLEOTIDE SEQUENCE</scope>
    <source>
        <strain evidence="6">Pi057C3</strain>
    </source>
</reference>
<feature type="domain" description="Myb-like" evidence="4">
    <location>
        <begin position="775"/>
        <end position="821"/>
    </location>
</feature>
<feature type="domain" description="HTH myb-type" evidence="5">
    <location>
        <begin position="827"/>
        <end position="876"/>
    </location>
</feature>
<feature type="compositionally biased region" description="Low complexity" evidence="3">
    <location>
        <begin position="1178"/>
        <end position="1192"/>
    </location>
</feature>
<sequence>MSPPRPKLALRKSNGAAQAPVAPPRRRTLSPKASGPGPLSSPTCAPCPPTSTYVIPDCLLWLEQLELTVKVDKRGSSDVRYVLSVQTAAGSAGGSWEIARALDQYRQFQKQLLKALQQGHFCRAECPWLYLFVKNYFPKPSLLTLATRAAVMEARRETLQRCLATLQSFLSNSSNHCCSVITSSVAHEVVAFINGDDGNALMDAKYPPAAALVASPSGKPRSLLPLGGSSGAGEGSRPSWDSIAGATDDGEQIDVEIADEEEDELCGICLKPLDSSLGSRSESPGTCKSAPTTPMATSASTSAPSATSQSGRRRASTLAPRSPIFYTTTLSCGHQFHDDQPTSTARRCLIPSLLPSVDDARGWLMAGRPDLGFYSVGVVPVSPAGSGSGSASDASELELPPSLAFLAQLTMELAITSDAKRYALTVHHARTKASWRRAHSFDAFTAFQQRLLLRLERGHFCMAECPWLQSFLERRFPRPLLFRFRSPRVMEERRKLLLTALLTLQSVLLNPLNRCCRILTQHVATEFVAFLYGDAESSSCMPLGSSSRTSASTSKRSTASPQALSSPSLSRPWELVSPKACAGLDCGNNPTNWDQESSDLDDDNEAPLSQRSDQSMQVFPTTIRKQRSSSSADTTLLSQFEETPRAGQLSLDGGLLSPLPEAALADFSPQSIPENAVLSPQATSAMHFAQRERVLRQRSSSSNNNTSSGSAWRVLSFPKSPLQHLARPTDDGLRAGICEFGAKRWTDVATLLPQRDAAQCKARWHELQDVGTAVKLKWTEHEDATIHRLVERHGAQRWAFIASFLPGRTGKQCRERWHNQLNPEIAREPWTEHDNRRLVQLHREHGNAWARLAQAFPGRTDNGVKNHWHSKQFQQIRRRLERGEIATVAAQEIARINGLTPSEATALRTRMQYRLYQRNHRAKIQQRLDALEDDVARLRPSVEDLEQRVRRQWTKLGATTLQAFAQWFRADDRGTQTEEEKHSDKDQDRADDEMRDVLRAPALVTDDISVCGSGGADGASRSGRAGLLRERRWIRQHFRRWIMTVDEGSVQYVCRSSDDVGLAIDGMGRSCRVDASIKLCVWIRDASDAVALFPALSDAGVWVRERLVAAPLVIQGRGSFEVCADGRLSLVLLSMDVVAALERTMGSLVNVARWARGSRWCLSTGLRGSSAEPETVEPADMAPTMAPTTTTMEGSISRRDRRFSLDYLLDPTASLEL</sequence>
<feature type="compositionally biased region" description="Polar residues" evidence="3">
    <location>
        <begin position="607"/>
        <end position="620"/>
    </location>
</feature>
<feature type="region of interest" description="Disordered" evidence="3">
    <location>
        <begin position="1168"/>
        <end position="1193"/>
    </location>
</feature>
<feature type="region of interest" description="Disordered" evidence="3">
    <location>
        <begin position="692"/>
        <end position="712"/>
    </location>
</feature>
<feature type="compositionally biased region" description="Polar residues" evidence="3">
    <location>
        <begin position="276"/>
        <end position="286"/>
    </location>
</feature>
<feature type="compositionally biased region" description="Low complexity" evidence="3">
    <location>
        <begin position="545"/>
        <end position="570"/>
    </location>
</feature>
<evidence type="ECO:0000259" key="5">
    <source>
        <dbReference type="PROSITE" id="PS51294"/>
    </source>
</evidence>
<accession>A0AAD5Q676</accession>
<evidence type="ECO:0000256" key="1">
    <source>
        <dbReference type="ARBA" id="ARBA00022737"/>
    </source>
</evidence>
<feature type="domain" description="Myb-like" evidence="4">
    <location>
        <begin position="730"/>
        <end position="768"/>
    </location>
</feature>
<dbReference type="InterPro" id="IPR017930">
    <property type="entry name" value="Myb_dom"/>
</dbReference>
<organism evidence="6 7">
    <name type="scientific">Pythium insidiosum</name>
    <name type="common">Pythiosis disease agent</name>
    <dbReference type="NCBI Taxonomy" id="114742"/>
    <lineage>
        <taxon>Eukaryota</taxon>
        <taxon>Sar</taxon>
        <taxon>Stramenopiles</taxon>
        <taxon>Oomycota</taxon>
        <taxon>Peronosporomycetes</taxon>
        <taxon>Pythiales</taxon>
        <taxon>Pythiaceae</taxon>
        <taxon>Pythium</taxon>
    </lineage>
</organism>
<dbReference type="Proteomes" id="UP001209570">
    <property type="component" value="Unassembled WGS sequence"/>
</dbReference>
<evidence type="ECO:0000256" key="3">
    <source>
        <dbReference type="SAM" id="MobiDB-lite"/>
    </source>
</evidence>
<dbReference type="GO" id="GO:0000978">
    <property type="term" value="F:RNA polymerase II cis-regulatory region sequence-specific DNA binding"/>
    <property type="evidence" value="ECO:0007669"/>
    <property type="project" value="TreeGrafter"/>
</dbReference>
<keyword evidence="1" id="KW-0677">Repeat</keyword>
<keyword evidence="2" id="KW-0238">DNA-binding</keyword>
<feature type="compositionally biased region" description="Acidic residues" evidence="3">
    <location>
        <begin position="596"/>
        <end position="605"/>
    </location>
</feature>
<evidence type="ECO:0000259" key="4">
    <source>
        <dbReference type="PROSITE" id="PS50090"/>
    </source>
</evidence>
<dbReference type="CDD" id="cd00167">
    <property type="entry name" value="SANT"/>
    <property type="match status" value="3"/>
</dbReference>
<gene>
    <name evidence="6" type="ORF">P43SY_002271</name>
</gene>
<protein>
    <recommendedName>
        <fullName evidence="8">Myb-like DNA-binding protein</fullName>
    </recommendedName>
</protein>
<dbReference type="GO" id="GO:0005634">
    <property type="term" value="C:nucleus"/>
    <property type="evidence" value="ECO:0007669"/>
    <property type="project" value="TreeGrafter"/>
</dbReference>
<feature type="region of interest" description="Disordered" evidence="3">
    <location>
        <begin position="587"/>
        <end position="635"/>
    </location>
</feature>
<dbReference type="PROSITE" id="PS51294">
    <property type="entry name" value="HTH_MYB"/>
    <property type="match status" value="3"/>
</dbReference>
<dbReference type="InterPro" id="IPR009057">
    <property type="entry name" value="Homeodomain-like_sf"/>
</dbReference>
<feature type="compositionally biased region" description="Low complexity" evidence="3">
    <location>
        <begin position="699"/>
        <end position="710"/>
    </location>
</feature>
<feature type="region of interest" description="Disordered" evidence="3">
    <location>
        <begin position="276"/>
        <end position="317"/>
    </location>
</feature>
<dbReference type="SUPFAM" id="SSF46689">
    <property type="entry name" value="Homeodomain-like"/>
    <property type="match status" value="2"/>
</dbReference>
<dbReference type="PANTHER" id="PTHR45614:SF25">
    <property type="entry name" value="MYB PROTEIN"/>
    <property type="match status" value="1"/>
</dbReference>
<dbReference type="PROSITE" id="PS50090">
    <property type="entry name" value="MYB_LIKE"/>
    <property type="match status" value="3"/>
</dbReference>
<dbReference type="GO" id="GO:0000981">
    <property type="term" value="F:DNA-binding transcription factor activity, RNA polymerase II-specific"/>
    <property type="evidence" value="ECO:0007669"/>
    <property type="project" value="TreeGrafter"/>
</dbReference>
<dbReference type="FunFam" id="1.10.10.60:FF:000010">
    <property type="entry name" value="Transcriptional activator Myb isoform A"/>
    <property type="match status" value="1"/>
</dbReference>
<dbReference type="CDD" id="cd14688">
    <property type="entry name" value="bZIP_YAP"/>
    <property type="match status" value="1"/>
</dbReference>
<keyword evidence="7" id="KW-1185">Reference proteome</keyword>
<dbReference type="Gene3D" id="1.10.10.60">
    <property type="entry name" value="Homeodomain-like"/>
    <property type="match status" value="3"/>
</dbReference>
<feature type="domain" description="HTH myb-type" evidence="5">
    <location>
        <begin position="774"/>
        <end position="825"/>
    </location>
</feature>
<evidence type="ECO:0000313" key="7">
    <source>
        <dbReference type="Proteomes" id="UP001209570"/>
    </source>
</evidence>
<evidence type="ECO:0008006" key="8">
    <source>
        <dbReference type="Google" id="ProtNLM"/>
    </source>
</evidence>
<feature type="region of interest" description="Disordered" evidence="3">
    <location>
        <begin position="972"/>
        <end position="992"/>
    </location>
</feature>
<comment type="caution">
    <text evidence="6">The sequence shown here is derived from an EMBL/GenBank/DDBJ whole genome shotgun (WGS) entry which is preliminary data.</text>
</comment>
<feature type="compositionally biased region" description="Basic and acidic residues" evidence="3">
    <location>
        <begin position="972"/>
        <end position="988"/>
    </location>
</feature>
<feature type="region of interest" description="Disordered" evidence="3">
    <location>
        <begin position="1"/>
        <end position="42"/>
    </location>
</feature>
<dbReference type="PANTHER" id="PTHR45614">
    <property type="entry name" value="MYB PROTEIN-RELATED"/>
    <property type="match status" value="1"/>
</dbReference>
<feature type="domain" description="Myb-like" evidence="4">
    <location>
        <begin position="822"/>
        <end position="872"/>
    </location>
</feature>
<dbReference type="AlphaFoldDB" id="A0AAD5Q676"/>
<dbReference type="EMBL" id="JAKCXM010000606">
    <property type="protein sequence ID" value="KAJ0392604.1"/>
    <property type="molecule type" value="Genomic_DNA"/>
</dbReference>
<proteinExistence type="predicted"/>
<dbReference type="InterPro" id="IPR050560">
    <property type="entry name" value="MYB_TF"/>
</dbReference>
<dbReference type="SMART" id="SM00717">
    <property type="entry name" value="SANT"/>
    <property type="match status" value="3"/>
</dbReference>
<dbReference type="InterPro" id="IPR001005">
    <property type="entry name" value="SANT/Myb"/>
</dbReference>
<feature type="region of interest" description="Disordered" evidence="3">
    <location>
        <begin position="538"/>
        <end position="571"/>
    </location>
</feature>
<evidence type="ECO:0000313" key="6">
    <source>
        <dbReference type="EMBL" id="KAJ0392604.1"/>
    </source>
</evidence>
<feature type="compositionally biased region" description="Low complexity" evidence="3">
    <location>
        <begin position="289"/>
        <end position="308"/>
    </location>
</feature>
<dbReference type="Pfam" id="PF13921">
    <property type="entry name" value="Myb_DNA-bind_6"/>
    <property type="match status" value="1"/>
</dbReference>
<evidence type="ECO:0000256" key="2">
    <source>
        <dbReference type="ARBA" id="ARBA00023125"/>
    </source>
</evidence>
<name>A0AAD5Q676_PYTIN</name>